<dbReference type="Proteomes" id="UP001183817">
    <property type="component" value="Unassembled WGS sequence"/>
</dbReference>
<organism evidence="1 2">
    <name type="scientific">Paeniglutamicibacter sulfureus</name>
    <dbReference type="NCBI Taxonomy" id="43666"/>
    <lineage>
        <taxon>Bacteria</taxon>
        <taxon>Bacillati</taxon>
        <taxon>Actinomycetota</taxon>
        <taxon>Actinomycetes</taxon>
        <taxon>Micrococcales</taxon>
        <taxon>Micrococcaceae</taxon>
        <taxon>Paeniglutamicibacter</taxon>
    </lineage>
</organism>
<evidence type="ECO:0000313" key="2">
    <source>
        <dbReference type="Proteomes" id="UP001183817"/>
    </source>
</evidence>
<sequence length="39" mass="4030">MHEACPSKRLSRSGALLDKPALIAAMPIDGAGLLASYCT</sequence>
<dbReference type="EMBL" id="JAVDYI010000001">
    <property type="protein sequence ID" value="MDR7358148.1"/>
    <property type="molecule type" value="Genomic_DNA"/>
</dbReference>
<evidence type="ECO:0000313" key="1">
    <source>
        <dbReference type="EMBL" id="MDR7358148.1"/>
    </source>
</evidence>
<reference evidence="1 2" key="1">
    <citation type="submission" date="2023-07" db="EMBL/GenBank/DDBJ databases">
        <title>Sequencing the genomes of 1000 actinobacteria strains.</title>
        <authorList>
            <person name="Klenk H.-P."/>
        </authorList>
    </citation>
    <scope>NUCLEOTIDE SEQUENCE [LARGE SCALE GENOMIC DNA]</scope>
    <source>
        <strain evidence="1 2">DSM 20167</strain>
    </source>
</reference>
<comment type="caution">
    <text evidence="1">The sequence shown here is derived from an EMBL/GenBank/DDBJ whole genome shotgun (WGS) entry which is preliminary data.</text>
</comment>
<gene>
    <name evidence="1" type="ORF">J2S64_001839</name>
</gene>
<protein>
    <submittedName>
        <fullName evidence="1">Uncharacterized protein</fullName>
    </submittedName>
</protein>
<name>A0ABU2BHL9_9MICC</name>
<accession>A0ABU2BHL9</accession>
<keyword evidence="2" id="KW-1185">Reference proteome</keyword>
<proteinExistence type="predicted"/>